<organism evidence="6 7">
    <name type="scientific">Prunus avium</name>
    <name type="common">Cherry</name>
    <name type="synonym">Cerasus avium</name>
    <dbReference type="NCBI Taxonomy" id="42229"/>
    <lineage>
        <taxon>Eukaryota</taxon>
        <taxon>Viridiplantae</taxon>
        <taxon>Streptophyta</taxon>
        <taxon>Embryophyta</taxon>
        <taxon>Tracheophyta</taxon>
        <taxon>Spermatophyta</taxon>
        <taxon>Magnoliopsida</taxon>
        <taxon>eudicotyledons</taxon>
        <taxon>Gunneridae</taxon>
        <taxon>Pentapetalae</taxon>
        <taxon>rosids</taxon>
        <taxon>fabids</taxon>
        <taxon>Rosales</taxon>
        <taxon>Rosaceae</taxon>
        <taxon>Amygdaloideae</taxon>
        <taxon>Amygdaleae</taxon>
        <taxon>Prunus</taxon>
    </lineage>
</organism>
<feature type="domain" description="TIR" evidence="5">
    <location>
        <begin position="21"/>
        <end position="187"/>
    </location>
</feature>
<dbReference type="Gene3D" id="3.40.50.10140">
    <property type="entry name" value="Toll/interleukin-1 receptor homology (TIR) domain"/>
    <property type="match status" value="1"/>
</dbReference>
<dbReference type="InterPro" id="IPR035897">
    <property type="entry name" value="Toll_tir_struct_dom_sf"/>
</dbReference>
<gene>
    <name evidence="7" type="primary">LOC110746211</name>
</gene>
<dbReference type="GO" id="GO:0007165">
    <property type="term" value="P:signal transduction"/>
    <property type="evidence" value="ECO:0007669"/>
    <property type="project" value="InterPro"/>
</dbReference>
<comment type="catalytic activity">
    <reaction evidence="4">
        <text>NAD(+) + H2O = ADP-D-ribose + nicotinamide + H(+)</text>
        <dbReference type="Rhea" id="RHEA:16301"/>
        <dbReference type="ChEBI" id="CHEBI:15377"/>
        <dbReference type="ChEBI" id="CHEBI:15378"/>
        <dbReference type="ChEBI" id="CHEBI:17154"/>
        <dbReference type="ChEBI" id="CHEBI:57540"/>
        <dbReference type="ChEBI" id="CHEBI:57967"/>
        <dbReference type="EC" id="3.2.2.6"/>
    </reaction>
    <physiologicalReaction direction="left-to-right" evidence="4">
        <dbReference type="Rhea" id="RHEA:16302"/>
    </physiologicalReaction>
</comment>
<dbReference type="GO" id="GO:0061809">
    <property type="term" value="F:NAD+ nucleosidase activity, cyclic ADP-ribose generating"/>
    <property type="evidence" value="ECO:0007669"/>
    <property type="project" value="UniProtKB-EC"/>
</dbReference>
<dbReference type="GeneID" id="110746211"/>
<sequence>MDPMTTQILGASSSSSFNHCWTYHVFLSFRGDDTRYNFTDHLYSNLVQKGIKTFVDEEELRRGEEISPALLKAIEESRICTIIFSQNYAWSRWCLDELVKILQCKESKGQMVFPIFYKVDPSDVRNQKGNFGEALANHEGQFKNNIENVAKWRIALTEAANLSGWAFWEGYISNHYSGLPAFIIGLR</sequence>
<keyword evidence="3" id="KW-0520">NAD</keyword>
<dbReference type="EC" id="3.2.2.6" evidence="1"/>
<protein>
    <recommendedName>
        <fullName evidence="1">ADP-ribosyl cyclase/cyclic ADP-ribose hydrolase</fullName>
        <ecNumber evidence="1">3.2.2.6</ecNumber>
    </recommendedName>
</protein>
<dbReference type="PANTHER" id="PTHR32009">
    <property type="entry name" value="TMV RESISTANCE PROTEIN N-LIKE"/>
    <property type="match status" value="1"/>
</dbReference>
<proteinExistence type="predicted"/>
<evidence type="ECO:0000256" key="4">
    <source>
        <dbReference type="ARBA" id="ARBA00047304"/>
    </source>
</evidence>
<dbReference type="InterPro" id="IPR000157">
    <property type="entry name" value="TIR_dom"/>
</dbReference>
<name>A0A6P5RH47_PRUAV</name>
<dbReference type="FunFam" id="3.40.50.10140:FF:000007">
    <property type="entry name" value="Disease resistance protein (TIR-NBS-LRR class)"/>
    <property type="match status" value="1"/>
</dbReference>
<evidence type="ECO:0000259" key="5">
    <source>
        <dbReference type="PROSITE" id="PS50104"/>
    </source>
</evidence>
<evidence type="ECO:0000256" key="3">
    <source>
        <dbReference type="ARBA" id="ARBA00023027"/>
    </source>
</evidence>
<feature type="non-terminal residue" evidence="7">
    <location>
        <position position="187"/>
    </location>
</feature>
<dbReference type="SMART" id="SM00255">
    <property type="entry name" value="TIR"/>
    <property type="match status" value="1"/>
</dbReference>
<evidence type="ECO:0000256" key="1">
    <source>
        <dbReference type="ARBA" id="ARBA00011982"/>
    </source>
</evidence>
<evidence type="ECO:0000313" key="6">
    <source>
        <dbReference type="Proteomes" id="UP000515124"/>
    </source>
</evidence>
<dbReference type="Pfam" id="PF01582">
    <property type="entry name" value="TIR"/>
    <property type="match status" value="1"/>
</dbReference>
<dbReference type="KEGG" id="pavi:110746211"/>
<dbReference type="PROSITE" id="PS50104">
    <property type="entry name" value="TIR"/>
    <property type="match status" value="1"/>
</dbReference>
<dbReference type="AlphaFoldDB" id="A0A6P5RH47"/>
<dbReference type="Proteomes" id="UP000515124">
    <property type="component" value="Unplaced"/>
</dbReference>
<dbReference type="RefSeq" id="XP_021802112.1">
    <property type="nucleotide sequence ID" value="XM_021946420.1"/>
</dbReference>
<accession>A0A6P5RH47</accession>
<evidence type="ECO:0000313" key="7">
    <source>
        <dbReference type="RefSeq" id="XP_021802112.1"/>
    </source>
</evidence>
<keyword evidence="2" id="KW-0378">Hydrolase</keyword>
<evidence type="ECO:0000256" key="2">
    <source>
        <dbReference type="ARBA" id="ARBA00022801"/>
    </source>
</evidence>
<dbReference type="PANTHER" id="PTHR32009:SF39">
    <property type="entry name" value="TIR DOMAIN-CONTAINING PROTEIN"/>
    <property type="match status" value="1"/>
</dbReference>
<reference evidence="7" key="1">
    <citation type="submission" date="2025-08" db="UniProtKB">
        <authorList>
            <consortium name="RefSeq"/>
        </authorList>
    </citation>
    <scope>IDENTIFICATION</scope>
</reference>
<dbReference type="SUPFAM" id="SSF52200">
    <property type="entry name" value="Toll/Interleukin receptor TIR domain"/>
    <property type="match status" value="1"/>
</dbReference>
<keyword evidence="6" id="KW-1185">Reference proteome</keyword>